<dbReference type="Pfam" id="PF00561">
    <property type="entry name" value="Abhydrolase_1"/>
    <property type="match status" value="1"/>
</dbReference>
<evidence type="ECO:0000313" key="4">
    <source>
        <dbReference type="Proteomes" id="UP000311382"/>
    </source>
</evidence>
<keyword evidence="4" id="KW-1185">Reference proteome</keyword>
<dbReference type="GO" id="GO:0016787">
    <property type="term" value="F:hydrolase activity"/>
    <property type="evidence" value="ECO:0007669"/>
    <property type="project" value="UniProtKB-KW"/>
</dbReference>
<sequence>MPYKRIDYRDLDMFYVQNPNPASFATATHENLPPSNALKPGLPVLVFIHAAGSNLTSWRAQIGDARLSNAFNLFAVDARFHGFTKGGERTSHTLENSAECVMATLDEMDFPSYSIYGEGVHGSVIATWIAIKRPEKVSSLLLASPGFMSEPPHVVTMLREVQDALLTNKGGRGDGTGEFPPDALEHVCAYFMGANERLQVQRERMKVHFQARYGKGAGASAHDITWLFQAVYDRKPIPQDLLASIACPVLILRGADDNIVCPLKACETWQRYAASNSRRRPGSGNVFRAAPSELSPPFPLTGPSPLPQVLRQRQRPRPDPCHIFCPRAHQSLGREHRQPCDPPVCAAIACGARVRQDVRGGSGLYCGVIHAFSFCTSSALSPRGAARRHLAFPSLARTTCTPRTELPDLTLICRNLHLRLARPQTGTPARGKVGARSERAGERLERTLSSAASPTVSVD</sequence>
<dbReference type="AlphaFoldDB" id="A0A5C5FQ06"/>
<dbReference type="PANTHER" id="PTHR43194">
    <property type="entry name" value="HYDROLASE ALPHA/BETA FOLD FAMILY"/>
    <property type="match status" value="1"/>
</dbReference>
<dbReference type="InterPro" id="IPR029058">
    <property type="entry name" value="AB_hydrolase_fold"/>
</dbReference>
<keyword evidence="3" id="KW-0378">Hydrolase</keyword>
<dbReference type="PANTHER" id="PTHR43194:SF2">
    <property type="entry name" value="PEROXISOMAL MEMBRANE PROTEIN LPX1"/>
    <property type="match status" value="1"/>
</dbReference>
<feature type="compositionally biased region" description="Basic and acidic residues" evidence="1">
    <location>
        <begin position="435"/>
        <end position="446"/>
    </location>
</feature>
<accession>A0A5C5FQ06</accession>
<organism evidence="3 4">
    <name type="scientific">Rhodotorula diobovata</name>
    <dbReference type="NCBI Taxonomy" id="5288"/>
    <lineage>
        <taxon>Eukaryota</taxon>
        <taxon>Fungi</taxon>
        <taxon>Dikarya</taxon>
        <taxon>Basidiomycota</taxon>
        <taxon>Pucciniomycotina</taxon>
        <taxon>Microbotryomycetes</taxon>
        <taxon>Sporidiobolales</taxon>
        <taxon>Sporidiobolaceae</taxon>
        <taxon>Rhodotorula</taxon>
    </lineage>
</organism>
<dbReference type="SUPFAM" id="SSF53474">
    <property type="entry name" value="alpha/beta-Hydrolases"/>
    <property type="match status" value="1"/>
</dbReference>
<evidence type="ECO:0000259" key="2">
    <source>
        <dbReference type="Pfam" id="PF00561"/>
    </source>
</evidence>
<gene>
    <name evidence="3" type="ORF">DMC30DRAFT_58700</name>
</gene>
<reference evidence="3 4" key="1">
    <citation type="submission" date="2019-03" db="EMBL/GenBank/DDBJ databases">
        <title>Rhodosporidium diobovatum UCD-FST 08-225 genome sequencing, assembly, and annotation.</title>
        <authorList>
            <person name="Fakankun I.U."/>
            <person name="Fristensky B."/>
            <person name="Levin D.B."/>
        </authorList>
    </citation>
    <scope>NUCLEOTIDE SEQUENCE [LARGE SCALE GENOMIC DNA]</scope>
    <source>
        <strain evidence="3 4">UCD-FST 08-225</strain>
    </source>
</reference>
<dbReference type="EMBL" id="SOZI01000140">
    <property type="protein sequence ID" value="TNY18412.1"/>
    <property type="molecule type" value="Genomic_DNA"/>
</dbReference>
<comment type="caution">
    <text evidence="3">The sequence shown here is derived from an EMBL/GenBank/DDBJ whole genome shotgun (WGS) entry which is preliminary data.</text>
</comment>
<evidence type="ECO:0000256" key="1">
    <source>
        <dbReference type="SAM" id="MobiDB-lite"/>
    </source>
</evidence>
<dbReference type="OrthoDB" id="19657at2759"/>
<evidence type="ECO:0000313" key="3">
    <source>
        <dbReference type="EMBL" id="TNY18412.1"/>
    </source>
</evidence>
<feature type="domain" description="AB hydrolase-1" evidence="2">
    <location>
        <begin position="43"/>
        <end position="272"/>
    </location>
</feature>
<dbReference type="STRING" id="5288.A0A5C5FQ06"/>
<dbReference type="InterPro" id="IPR000073">
    <property type="entry name" value="AB_hydrolase_1"/>
</dbReference>
<protein>
    <submittedName>
        <fullName evidence="3">Alpha/Beta hydrolase protein</fullName>
    </submittedName>
</protein>
<feature type="region of interest" description="Disordered" evidence="1">
    <location>
        <begin position="424"/>
        <end position="459"/>
    </location>
</feature>
<dbReference type="Proteomes" id="UP000311382">
    <property type="component" value="Unassembled WGS sequence"/>
</dbReference>
<feature type="compositionally biased region" description="Polar residues" evidence="1">
    <location>
        <begin position="447"/>
        <end position="459"/>
    </location>
</feature>
<dbReference type="Gene3D" id="3.40.50.1820">
    <property type="entry name" value="alpha/beta hydrolase"/>
    <property type="match status" value="1"/>
</dbReference>
<dbReference type="InterPro" id="IPR050228">
    <property type="entry name" value="Carboxylesterase_BioH"/>
</dbReference>
<name>A0A5C5FQ06_9BASI</name>
<proteinExistence type="predicted"/>